<sequence length="105" mass="12034">MDESVKELNKKICIGFLKKGCFCLSQHLWSQECLANDKPSPKCCVHRIFCYLEFVPPMGIAENVKALKTRVCIGYYEQSCFFVALILSHEKEYLANHTPSPEKLC</sequence>
<evidence type="ECO:0000313" key="2">
    <source>
        <dbReference type="EMBL" id="GBL79772.1"/>
    </source>
</evidence>
<dbReference type="Proteomes" id="UP000499080">
    <property type="component" value="Unassembled WGS sequence"/>
</dbReference>
<name>A0A4Y2AIZ2_ARAVE</name>
<dbReference type="AlphaFoldDB" id="A0A4Y2AIZ2"/>
<reference evidence="4 6" key="1">
    <citation type="journal article" date="2019" name="Sci. Rep.">
        <title>Orb-weaving spider Araneus ventricosus genome elucidates the spidroin gene catalogue.</title>
        <authorList>
            <person name="Kono N."/>
            <person name="Nakamura H."/>
            <person name="Ohtoshi R."/>
            <person name="Moran D.A.P."/>
            <person name="Shinohara A."/>
            <person name="Yoshida Y."/>
            <person name="Fujiwara M."/>
            <person name="Mori M."/>
            <person name="Tomita M."/>
            <person name="Arakawa K."/>
        </authorList>
    </citation>
    <scope>NUCLEOTIDE SEQUENCE [LARGE SCALE GENOMIC DNA]</scope>
</reference>
<protein>
    <submittedName>
        <fullName evidence="4">Uncharacterized protein</fullName>
    </submittedName>
</protein>
<evidence type="ECO:0000313" key="5">
    <source>
        <dbReference type="EMBL" id="GBO40919.1"/>
    </source>
</evidence>
<dbReference type="EMBL" id="BGPR01080690">
    <property type="protein sequence ID" value="GBL79803.1"/>
    <property type="molecule type" value="Genomic_DNA"/>
</dbReference>
<organism evidence="4 6">
    <name type="scientific">Araneus ventricosus</name>
    <name type="common">Orbweaver spider</name>
    <name type="synonym">Epeira ventricosa</name>
    <dbReference type="NCBI Taxonomy" id="182803"/>
    <lineage>
        <taxon>Eukaryota</taxon>
        <taxon>Metazoa</taxon>
        <taxon>Ecdysozoa</taxon>
        <taxon>Arthropoda</taxon>
        <taxon>Chelicerata</taxon>
        <taxon>Arachnida</taxon>
        <taxon>Araneae</taxon>
        <taxon>Araneomorphae</taxon>
        <taxon>Entelegynae</taxon>
        <taxon>Araneoidea</taxon>
        <taxon>Araneidae</taxon>
        <taxon>Araneus</taxon>
    </lineage>
</organism>
<proteinExistence type="predicted"/>
<dbReference type="EMBL" id="BGPR01080689">
    <property type="protein sequence ID" value="GBL79794.1"/>
    <property type="molecule type" value="Genomic_DNA"/>
</dbReference>
<dbReference type="EMBL" id="BGPR01080678">
    <property type="protein sequence ID" value="GBL79769.1"/>
    <property type="molecule type" value="Genomic_DNA"/>
</dbReference>
<evidence type="ECO:0000313" key="6">
    <source>
        <dbReference type="Proteomes" id="UP000499080"/>
    </source>
</evidence>
<comment type="caution">
    <text evidence="4">The sequence shown here is derived from an EMBL/GenBank/DDBJ whole genome shotgun (WGS) entry which is preliminary data.</text>
</comment>
<evidence type="ECO:0000313" key="1">
    <source>
        <dbReference type="EMBL" id="GBL79769.1"/>
    </source>
</evidence>
<gene>
    <name evidence="3" type="ORF">AVEN_110429_1</name>
    <name evidence="4" type="ORF">AVEN_113596_1</name>
    <name evidence="5" type="ORF">AVEN_175325_1</name>
    <name evidence="1" type="ORF">AVEN_246397_1</name>
    <name evidence="2" type="ORF">AVEN_248128_1</name>
</gene>
<accession>A0A4Y2AIZ2</accession>
<dbReference type="EMBL" id="BGPR01066353">
    <property type="protein sequence ID" value="GBO40919.1"/>
    <property type="molecule type" value="Genomic_DNA"/>
</dbReference>
<dbReference type="EMBL" id="BGPR01080679">
    <property type="protein sequence ID" value="GBL79772.1"/>
    <property type="molecule type" value="Genomic_DNA"/>
</dbReference>
<keyword evidence="6" id="KW-1185">Reference proteome</keyword>
<evidence type="ECO:0000313" key="4">
    <source>
        <dbReference type="EMBL" id="GBL79803.1"/>
    </source>
</evidence>
<evidence type="ECO:0000313" key="3">
    <source>
        <dbReference type="EMBL" id="GBL79794.1"/>
    </source>
</evidence>